<evidence type="ECO:0000256" key="4">
    <source>
        <dbReference type="ARBA" id="ARBA00022741"/>
    </source>
</evidence>
<dbReference type="STRING" id="1214573.A0A0G2I8B4"/>
<comment type="catalytic activity">
    <reaction evidence="7">
        <text>L-threonyl-[protein] + ATP = O-phospho-L-threonyl-[protein] + ADP + H(+)</text>
        <dbReference type="Rhea" id="RHEA:46608"/>
        <dbReference type="Rhea" id="RHEA-COMP:11060"/>
        <dbReference type="Rhea" id="RHEA-COMP:11605"/>
        <dbReference type="ChEBI" id="CHEBI:15378"/>
        <dbReference type="ChEBI" id="CHEBI:30013"/>
        <dbReference type="ChEBI" id="CHEBI:30616"/>
        <dbReference type="ChEBI" id="CHEBI:61977"/>
        <dbReference type="ChEBI" id="CHEBI:456216"/>
        <dbReference type="EC" id="2.7.11.1"/>
    </reaction>
</comment>
<keyword evidence="3" id="KW-0808">Transferase</keyword>
<evidence type="ECO:0000313" key="14">
    <source>
        <dbReference type="Proteomes" id="UP000034680"/>
    </source>
</evidence>
<evidence type="ECO:0000256" key="11">
    <source>
        <dbReference type="SAM" id="MobiDB-lite"/>
    </source>
</evidence>
<evidence type="ECO:0000256" key="2">
    <source>
        <dbReference type="ARBA" id="ARBA00022527"/>
    </source>
</evidence>
<dbReference type="PROSITE" id="PS50011">
    <property type="entry name" value="PROTEIN_KINASE_DOM"/>
    <property type="match status" value="1"/>
</dbReference>
<dbReference type="GO" id="GO:0004674">
    <property type="term" value="F:protein serine/threonine kinase activity"/>
    <property type="evidence" value="ECO:0007669"/>
    <property type="project" value="UniProtKB-KW"/>
</dbReference>
<name>A0A0G2I8B4_9PEZI</name>
<organism evidence="13 14">
    <name type="scientific">Diaporthe ampelina</name>
    <dbReference type="NCBI Taxonomy" id="1214573"/>
    <lineage>
        <taxon>Eukaryota</taxon>
        <taxon>Fungi</taxon>
        <taxon>Dikarya</taxon>
        <taxon>Ascomycota</taxon>
        <taxon>Pezizomycotina</taxon>
        <taxon>Sordariomycetes</taxon>
        <taxon>Sordariomycetidae</taxon>
        <taxon>Diaporthales</taxon>
        <taxon>Diaporthaceae</taxon>
        <taxon>Diaporthe</taxon>
    </lineage>
</organism>
<dbReference type="AlphaFoldDB" id="A0A0G2I8B4"/>
<evidence type="ECO:0000313" key="13">
    <source>
        <dbReference type="EMBL" id="KKY36025.1"/>
    </source>
</evidence>
<comment type="caution">
    <text evidence="13">The sequence shown here is derived from an EMBL/GenBank/DDBJ whole genome shotgun (WGS) entry which is preliminary data.</text>
</comment>
<feature type="binding site" evidence="9">
    <location>
        <position position="84"/>
    </location>
    <ligand>
        <name>ATP</name>
        <dbReference type="ChEBI" id="CHEBI:30616"/>
    </ligand>
</feature>
<feature type="compositionally biased region" description="Basic and acidic residues" evidence="11">
    <location>
        <begin position="320"/>
        <end position="329"/>
    </location>
</feature>
<evidence type="ECO:0000256" key="5">
    <source>
        <dbReference type="ARBA" id="ARBA00022777"/>
    </source>
</evidence>
<accession>A0A0G2I8B4</accession>
<evidence type="ECO:0000256" key="3">
    <source>
        <dbReference type="ARBA" id="ARBA00022679"/>
    </source>
</evidence>
<evidence type="ECO:0000256" key="6">
    <source>
        <dbReference type="ARBA" id="ARBA00022840"/>
    </source>
</evidence>
<dbReference type="InterPro" id="IPR000719">
    <property type="entry name" value="Prot_kinase_dom"/>
</dbReference>
<evidence type="ECO:0000256" key="7">
    <source>
        <dbReference type="ARBA" id="ARBA00047899"/>
    </source>
</evidence>
<dbReference type="Gene3D" id="1.10.510.10">
    <property type="entry name" value="Transferase(Phosphotransferase) domain 1"/>
    <property type="match status" value="2"/>
</dbReference>
<sequence length="420" mass="47184">MSDLKRFFKMGGHHKAKRAASPAASIRSGYRTPPGSRSTSQIPFGDDHGLTSKYGKLGKVLGSGAGGSVRLMKRSEDNTVFAVKEFRPRHSYETEKEYVKKLTAEYCIGSSLHHGNIIETLDIVQEKTKWFEVMEYAPYDLFAIVMTGKMSREEVSCCFLQILSGVTYLHSMGLAHRDLKLDNVVVNEHGIMKIIDFGSAHVFKYPFENNLVLASGIVGSDPYLAPEVYEERKYDPAAVDIWSLAIIYCCMSLRRFPWKVPRLTDNSYKLFAADPTPGHDPKKLILPPVKSESALHDIPQRDMFPGDPEDKGKSGQNGDKSSHREEKPSGEASTPTQTGEKKEVIRGPWRILRLLPRESRHVIGRMLELDPKKRAKMEEILEDNWVSNTVICRQLEQGKVIKADDHTHVLEPPSSSSATK</sequence>
<dbReference type="FunFam" id="1.10.510.10:FF:000595">
    <property type="entry name" value="Protein kinase, putative (AFU_orthologue AFUA_5G11840)"/>
    <property type="match status" value="1"/>
</dbReference>
<gene>
    <name evidence="13" type="ORF">UCDDA912_g03989</name>
</gene>
<dbReference type="InterPro" id="IPR017441">
    <property type="entry name" value="Protein_kinase_ATP_BS"/>
</dbReference>
<reference evidence="13 14" key="2">
    <citation type="submission" date="2015-05" db="EMBL/GenBank/DDBJ databases">
        <authorList>
            <person name="Morales-Cruz A."/>
            <person name="Amrine K.C."/>
            <person name="Cantu D."/>
        </authorList>
    </citation>
    <scope>NUCLEOTIDE SEQUENCE [LARGE SCALE GENOMIC DNA]</scope>
    <source>
        <strain evidence="13">DA912</strain>
    </source>
</reference>
<dbReference type="GO" id="GO:0005524">
    <property type="term" value="F:ATP binding"/>
    <property type="evidence" value="ECO:0007669"/>
    <property type="project" value="UniProtKB-UniRule"/>
</dbReference>
<evidence type="ECO:0000256" key="9">
    <source>
        <dbReference type="PROSITE-ProRule" id="PRU10141"/>
    </source>
</evidence>
<keyword evidence="5 13" id="KW-0418">Kinase</keyword>
<evidence type="ECO:0000256" key="10">
    <source>
        <dbReference type="RuleBase" id="RU000304"/>
    </source>
</evidence>
<feature type="region of interest" description="Disordered" evidence="11">
    <location>
        <begin position="13"/>
        <end position="47"/>
    </location>
</feature>
<comment type="catalytic activity">
    <reaction evidence="8">
        <text>L-seryl-[protein] + ATP = O-phospho-L-seryl-[protein] + ADP + H(+)</text>
        <dbReference type="Rhea" id="RHEA:17989"/>
        <dbReference type="Rhea" id="RHEA-COMP:9863"/>
        <dbReference type="Rhea" id="RHEA-COMP:11604"/>
        <dbReference type="ChEBI" id="CHEBI:15378"/>
        <dbReference type="ChEBI" id="CHEBI:29999"/>
        <dbReference type="ChEBI" id="CHEBI:30616"/>
        <dbReference type="ChEBI" id="CHEBI:83421"/>
        <dbReference type="ChEBI" id="CHEBI:456216"/>
        <dbReference type="EC" id="2.7.11.1"/>
    </reaction>
</comment>
<dbReference type="Proteomes" id="UP000034680">
    <property type="component" value="Unassembled WGS sequence"/>
</dbReference>
<keyword evidence="2 10" id="KW-0723">Serine/threonine-protein kinase</keyword>
<dbReference type="EMBL" id="LCUC01000140">
    <property type="protein sequence ID" value="KKY36025.1"/>
    <property type="molecule type" value="Genomic_DNA"/>
</dbReference>
<reference evidence="13 14" key="1">
    <citation type="submission" date="2015-05" db="EMBL/GenBank/DDBJ databases">
        <title>Distinctive expansion of gene families associated with plant cell wall degradation and secondary metabolism in the genomes of grapevine trunk pathogens.</title>
        <authorList>
            <person name="Lawrence D.P."/>
            <person name="Travadon R."/>
            <person name="Rolshausen P.E."/>
            <person name="Baumgartner K."/>
        </authorList>
    </citation>
    <scope>NUCLEOTIDE SEQUENCE [LARGE SCALE GENOMIC DNA]</scope>
    <source>
        <strain evidence="13">DA912</strain>
    </source>
</reference>
<dbReference type="GO" id="GO:0006808">
    <property type="term" value="P:regulation of nitrogen utilization"/>
    <property type="evidence" value="ECO:0007669"/>
    <property type="project" value="EnsemblFungi"/>
</dbReference>
<feature type="region of interest" description="Disordered" evidence="11">
    <location>
        <begin position="296"/>
        <end position="343"/>
    </location>
</feature>
<dbReference type="InterPro" id="IPR011009">
    <property type="entry name" value="Kinase-like_dom_sf"/>
</dbReference>
<dbReference type="Pfam" id="PF00069">
    <property type="entry name" value="Pkinase"/>
    <property type="match status" value="1"/>
</dbReference>
<dbReference type="EC" id="2.7.11.1" evidence="1"/>
<dbReference type="OrthoDB" id="6513151at2759"/>
<feature type="domain" description="Protein kinase" evidence="12">
    <location>
        <begin position="55"/>
        <end position="386"/>
    </location>
</feature>
<dbReference type="PROSITE" id="PS00107">
    <property type="entry name" value="PROTEIN_KINASE_ATP"/>
    <property type="match status" value="1"/>
</dbReference>
<dbReference type="GO" id="GO:0005829">
    <property type="term" value="C:cytosol"/>
    <property type="evidence" value="ECO:0007669"/>
    <property type="project" value="TreeGrafter"/>
</dbReference>
<dbReference type="GO" id="GO:0000122">
    <property type="term" value="P:negative regulation of transcription by RNA polymerase II"/>
    <property type="evidence" value="ECO:0007669"/>
    <property type="project" value="EnsemblFungi"/>
</dbReference>
<comment type="similarity">
    <text evidence="10">Belongs to the protein kinase superfamily.</text>
</comment>
<dbReference type="SMART" id="SM00220">
    <property type="entry name" value="S_TKc"/>
    <property type="match status" value="1"/>
</dbReference>
<dbReference type="PANTHER" id="PTHR24343:SF137">
    <property type="entry name" value="SERINE_THREONINE-PROTEIN KINASE HRK1"/>
    <property type="match status" value="1"/>
</dbReference>
<dbReference type="PROSITE" id="PS00108">
    <property type="entry name" value="PROTEIN_KINASE_ST"/>
    <property type="match status" value="1"/>
</dbReference>
<protein>
    <recommendedName>
        <fullName evidence="1">non-specific serine/threonine protein kinase</fullName>
        <ecNumber evidence="1">2.7.11.1</ecNumber>
    </recommendedName>
</protein>
<evidence type="ECO:0000256" key="8">
    <source>
        <dbReference type="ARBA" id="ARBA00048679"/>
    </source>
</evidence>
<dbReference type="CDD" id="cd13994">
    <property type="entry name" value="STKc_HAL4_like"/>
    <property type="match status" value="1"/>
</dbReference>
<evidence type="ECO:0000256" key="1">
    <source>
        <dbReference type="ARBA" id="ARBA00012513"/>
    </source>
</evidence>
<keyword evidence="6 9" id="KW-0067">ATP-binding</keyword>
<keyword evidence="14" id="KW-1185">Reference proteome</keyword>
<dbReference type="InterPro" id="IPR008271">
    <property type="entry name" value="Ser/Thr_kinase_AS"/>
</dbReference>
<dbReference type="SUPFAM" id="SSF56112">
    <property type="entry name" value="Protein kinase-like (PK-like)"/>
    <property type="match status" value="1"/>
</dbReference>
<evidence type="ECO:0000259" key="12">
    <source>
        <dbReference type="PROSITE" id="PS50011"/>
    </source>
</evidence>
<dbReference type="PANTHER" id="PTHR24343">
    <property type="entry name" value="SERINE/THREONINE KINASE"/>
    <property type="match status" value="1"/>
</dbReference>
<proteinExistence type="inferred from homology"/>
<keyword evidence="4 9" id="KW-0547">Nucleotide-binding</keyword>